<dbReference type="PROSITE" id="PS50405">
    <property type="entry name" value="GST_CTER"/>
    <property type="match status" value="1"/>
</dbReference>
<dbReference type="KEGG" id="thes:FHQ07_09120"/>
<dbReference type="SFLD" id="SFLDG01151">
    <property type="entry name" value="Main.2:_Nu-like"/>
    <property type="match status" value="1"/>
</dbReference>
<feature type="region of interest" description="Disordered" evidence="1">
    <location>
        <begin position="218"/>
        <end position="239"/>
    </location>
</feature>
<dbReference type="InterPro" id="IPR004045">
    <property type="entry name" value="Glutathione_S-Trfase_N"/>
</dbReference>
<dbReference type="SFLD" id="SFLDS00019">
    <property type="entry name" value="Glutathione_Transferase_(cytos"/>
    <property type="match status" value="1"/>
</dbReference>
<keyword evidence="5" id="KW-1185">Reference proteome</keyword>
<dbReference type="SUPFAM" id="SSF47616">
    <property type="entry name" value="GST C-terminal domain-like"/>
    <property type="match status" value="1"/>
</dbReference>
<dbReference type="AlphaFoldDB" id="A0A5B7ZRT0"/>
<evidence type="ECO:0000313" key="4">
    <source>
        <dbReference type="EMBL" id="QDA57459.1"/>
    </source>
</evidence>
<dbReference type="InterPro" id="IPR036282">
    <property type="entry name" value="Glutathione-S-Trfase_C_sf"/>
</dbReference>
<accession>A0A5B7ZRT0</accession>
<reference evidence="4 5" key="1">
    <citation type="submission" date="2019-06" db="EMBL/GenBank/DDBJ databases">
        <title>Thermomonas aquatica sp. nov., isolated from an industrial wastewater treatment plant.</title>
        <authorList>
            <person name="Jeon J.H."/>
            <person name="Park D.-S."/>
        </authorList>
    </citation>
    <scope>NUCLEOTIDE SEQUENCE [LARGE SCALE GENOMIC DNA]</scope>
    <source>
        <strain evidence="4 5">SY21</strain>
    </source>
</reference>
<feature type="domain" description="GST N-terminal" evidence="2">
    <location>
        <begin position="1"/>
        <end position="87"/>
    </location>
</feature>
<dbReference type="InterPro" id="IPR010987">
    <property type="entry name" value="Glutathione-S-Trfase_C-like"/>
</dbReference>
<dbReference type="InterPro" id="IPR040079">
    <property type="entry name" value="Glutathione_S-Trfase"/>
</dbReference>
<dbReference type="FunFam" id="3.40.30.10:FF:000046">
    <property type="entry name" value="GSH-dependent disulfide bond oxidoreductase"/>
    <property type="match status" value="1"/>
</dbReference>
<organism evidence="4 5">
    <name type="scientific">Thermomonas aquatica</name>
    <dbReference type="NCBI Taxonomy" id="2202149"/>
    <lineage>
        <taxon>Bacteria</taxon>
        <taxon>Pseudomonadati</taxon>
        <taxon>Pseudomonadota</taxon>
        <taxon>Gammaproteobacteria</taxon>
        <taxon>Lysobacterales</taxon>
        <taxon>Lysobacteraceae</taxon>
        <taxon>Thermomonas</taxon>
    </lineage>
</organism>
<evidence type="ECO:0000259" key="2">
    <source>
        <dbReference type="PROSITE" id="PS50404"/>
    </source>
</evidence>
<dbReference type="PANTHER" id="PTHR44051:SF19">
    <property type="entry name" value="DISULFIDE-BOND OXIDOREDUCTASE YFCG"/>
    <property type="match status" value="1"/>
</dbReference>
<evidence type="ECO:0000259" key="3">
    <source>
        <dbReference type="PROSITE" id="PS50405"/>
    </source>
</evidence>
<dbReference type="SUPFAM" id="SSF52833">
    <property type="entry name" value="Thioredoxin-like"/>
    <property type="match status" value="1"/>
</dbReference>
<dbReference type="OrthoDB" id="9803562at2"/>
<dbReference type="InterPro" id="IPR036249">
    <property type="entry name" value="Thioredoxin-like_sf"/>
</dbReference>
<dbReference type="SFLD" id="SFLDG00358">
    <property type="entry name" value="Main_(cytGST)"/>
    <property type="match status" value="1"/>
</dbReference>
<protein>
    <submittedName>
        <fullName evidence="4">Thiol:disulfide oxidoreductase</fullName>
    </submittedName>
</protein>
<name>A0A5B7ZRT0_9GAMM</name>
<dbReference type="CDD" id="cd03048">
    <property type="entry name" value="GST_N_Ure2p_like"/>
    <property type="match status" value="1"/>
</dbReference>
<dbReference type="Gene3D" id="1.20.1050.10">
    <property type="match status" value="1"/>
</dbReference>
<dbReference type="PROSITE" id="PS50404">
    <property type="entry name" value="GST_NTER"/>
    <property type="match status" value="1"/>
</dbReference>
<dbReference type="EMBL" id="CP040871">
    <property type="protein sequence ID" value="QDA57459.1"/>
    <property type="molecule type" value="Genomic_DNA"/>
</dbReference>
<evidence type="ECO:0000313" key="5">
    <source>
        <dbReference type="Proteomes" id="UP000308149"/>
    </source>
</evidence>
<dbReference type="Proteomes" id="UP000308149">
    <property type="component" value="Chromosome"/>
</dbReference>
<dbReference type="Gene3D" id="3.40.30.10">
    <property type="entry name" value="Glutaredoxin"/>
    <property type="match status" value="1"/>
</dbReference>
<evidence type="ECO:0000256" key="1">
    <source>
        <dbReference type="SAM" id="MobiDB-lite"/>
    </source>
</evidence>
<dbReference type="RefSeq" id="WP_139716510.1">
    <property type="nucleotide sequence ID" value="NZ_CP040871.1"/>
</dbReference>
<dbReference type="Pfam" id="PF02798">
    <property type="entry name" value="GST_N"/>
    <property type="match status" value="1"/>
</dbReference>
<dbReference type="PANTHER" id="PTHR44051">
    <property type="entry name" value="GLUTATHIONE S-TRANSFERASE-RELATED"/>
    <property type="match status" value="1"/>
</dbReference>
<dbReference type="Pfam" id="PF13410">
    <property type="entry name" value="GST_C_2"/>
    <property type="match status" value="1"/>
</dbReference>
<gene>
    <name evidence="4" type="ORF">FHQ07_09120</name>
</gene>
<sequence>MIDLHYWPTPNGHKITLFLEEAGLEYRIVPVDIGKGAQFDADYLKISPNNKMPAIVDHAPADGGAPISIFESGAILQYLAGKTGRFTGIADGADAGTALRQGIVVNEWLFWQMAGLGPMTGQYGHFNVYAPVDIGYAKERYRKESERLLGVLDKQLHGRDFIAGGEYSIADMACYPWISPYDKAPLDLAPFANVRRWQAAIRARPATQRAYALSKQVNPQAGKELSDEEKKILFGQGAR</sequence>
<proteinExistence type="predicted"/>
<feature type="domain" description="GST C-terminal" evidence="3">
    <location>
        <begin position="98"/>
        <end position="225"/>
    </location>
</feature>